<gene>
    <name evidence="1" type="ORF">SDC9_90830</name>
</gene>
<dbReference type="AlphaFoldDB" id="A0A644ZTH1"/>
<organism evidence="1">
    <name type="scientific">bioreactor metagenome</name>
    <dbReference type="NCBI Taxonomy" id="1076179"/>
    <lineage>
        <taxon>unclassified sequences</taxon>
        <taxon>metagenomes</taxon>
        <taxon>ecological metagenomes</taxon>
    </lineage>
</organism>
<dbReference type="EMBL" id="VSSQ01010369">
    <property type="protein sequence ID" value="MPM44152.1"/>
    <property type="molecule type" value="Genomic_DNA"/>
</dbReference>
<accession>A0A644ZTH1</accession>
<proteinExistence type="predicted"/>
<protein>
    <submittedName>
        <fullName evidence="1">Uncharacterized protein</fullName>
    </submittedName>
</protein>
<sequence length="44" mass="5407">MTNILEKSIDQNTDNIELYNSKTRILEVMQTHLHYFQCMYLNHY</sequence>
<evidence type="ECO:0000313" key="1">
    <source>
        <dbReference type="EMBL" id="MPM44152.1"/>
    </source>
</evidence>
<name>A0A644ZTH1_9ZZZZ</name>
<reference evidence="1" key="1">
    <citation type="submission" date="2019-08" db="EMBL/GenBank/DDBJ databases">
        <authorList>
            <person name="Kucharzyk K."/>
            <person name="Murdoch R.W."/>
            <person name="Higgins S."/>
            <person name="Loffler F."/>
        </authorList>
    </citation>
    <scope>NUCLEOTIDE SEQUENCE</scope>
</reference>
<comment type="caution">
    <text evidence="1">The sequence shown here is derived from an EMBL/GenBank/DDBJ whole genome shotgun (WGS) entry which is preliminary data.</text>
</comment>